<accession>A0ABU7G0X7</accession>
<proteinExistence type="inferred from homology"/>
<evidence type="ECO:0000256" key="2">
    <source>
        <dbReference type="ARBA" id="ARBA00022801"/>
    </source>
</evidence>
<evidence type="ECO:0000256" key="4">
    <source>
        <dbReference type="PROSITE-ProRule" id="PRU01100"/>
    </source>
</evidence>
<organism evidence="8 9">
    <name type="scientific">Agarivorans aestuarii</name>
    <dbReference type="NCBI Taxonomy" id="1563703"/>
    <lineage>
        <taxon>Bacteria</taxon>
        <taxon>Pseudomonadati</taxon>
        <taxon>Pseudomonadota</taxon>
        <taxon>Gammaproteobacteria</taxon>
        <taxon>Alteromonadales</taxon>
        <taxon>Alteromonadaceae</taxon>
        <taxon>Agarivorans</taxon>
    </lineage>
</organism>
<evidence type="ECO:0000259" key="7">
    <source>
        <dbReference type="PROSITE" id="PS51764"/>
    </source>
</evidence>
<dbReference type="InterPro" id="IPR021016">
    <property type="entry name" value="Beta-xylanase"/>
</dbReference>
<feature type="domain" description="GH26" evidence="7">
    <location>
        <begin position="16"/>
        <end position="288"/>
    </location>
</feature>
<dbReference type="Proteomes" id="UP001310248">
    <property type="component" value="Unassembled WGS sequence"/>
</dbReference>
<dbReference type="PANTHER" id="PTHR40079:SF4">
    <property type="entry name" value="GH26 DOMAIN-CONTAINING PROTEIN-RELATED"/>
    <property type="match status" value="1"/>
</dbReference>
<feature type="active site" description="Proton donor" evidence="4">
    <location>
        <position position="137"/>
    </location>
</feature>
<keyword evidence="3 4" id="KW-0326">Glycosidase</keyword>
<dbReference type="InterPro" id="IPR017853">
    <property type="entry name" value="GH"/>
</dbReference>
<dbReference type="EMBL" id="JAYDYW010000004">
    <property type="protein sequence ID" value="MEE1673062.1"/>
    <property type="molecule type" value="Genomic_DNA"/>
</dbReference>
<dbReference type="SUPFAM" id="SSF51445">
    <property type="entry name" value="(Trans)glycosidases"/>
    <property type="match status" value="1"/>
</dbReference>
<dbReference type="InterPro" id="IPR000805">
    <property type="entry name" value="Glyco_hydro_26"/>
</dbReference>
<protein>
    <submittedName>
        <fullName evidence="8">Family 31 carbohydrate-binding protein</fullName>
    </submittedName>
</protein>
<reference evidence="8 9" key="2">
    <citation type="submission" date="2023-12" db="EMBL/GenBank/DDBJ databases">
        <authorList>
            <consortium name="Cladostephus spongiosus"/>
            <person name="Lorente B."/>
            <person name="Cabral C."/>
            <person name="Frias J."/>
            <person name="Faria J."/>
            <person name="Toubarro D."/>
        </authorList>
    </citation>
    <scope>NUCLEOTIDE SEQUENCE [LARGE SCALE GENOMIC DNA]</scope>
    <source>
        <strain evidence="8 9">ZMCS4</strain>
    </source>
</reference>
<dbReference type="PANTHER" id="PTHR40079">
    <property type="entry name" value="MANNAN ENDO-1,4-BETA-MANNOSIDASE E-RELATED"/>
    <property type="match status" value="1"/>
</dbReference>
<sequence>MTKPHLKTLALAIGISMPMLGYSAVFEPSDGRLFTVGQDVDSINQMHNDTSINAGGVTGYVGIASLDGLRGNADAGAGRNNLDELASLYPDRAMVVGISMNGQVSAVANGTYNDNITNLLETLASYDRPVYLRWAYEVDGPWNGHNQADLIRSWQYVHGRIQEMGIANKIAMVWQVASYCPNPRGQLESWYPGNQYVDWIGLSYFAPQDCNWDAVNEAANFAKAKGKPLFINEASPQRYQIADLNYSSDPAQGTNRQSKTAQQIWQEWFTPFFNFIEQYDVKAITYINADWDNQTRWGDFGDGYGEGYWGDSRVQANNEIEQNFTQQINDGSWLLQSNELFEKLAYGETPTEPEEPVDPEEPIDPEQPIDPEEPIEPSGDQGISYVDDDSLVVYHKDMGWSASWNYLCLDAYCIPGTLVDGFYQVQFDNVNLGQSYNIQFKVQDNANGQFISQETTVIFKKGSQTPDLPEEPAEPEEPTEPEVPVEPEEPNEPGTLPNFGIVGLTDNSFKVVRLNEGWTAGFVYMCVNSDCRVPSLVDGYYQYQWNGSIGSQYNISFKVQDNSVGQVIEEATATFN</sequence>
<dbReference type="Gene3D" id="2.60.40.2450">
    <property type="entry name" value="Beta-1,3-xylanase, CBM31 domain"/>
    <property type="match status" value="2"/>
</dbReference>
<keyword evidence="9" id="KW-1185">Reference proteome</keyword>
<evidence type="ECO:0000256" key="6">
    <source>
        <dbReference type="SAM" id="SignalP"/>
    </source>
</evidence>
<dbReference type="Gene3D" id="3.20.20.80">
    <property type="entry name" value="Glycosidases"/>
    <property type="match status" value="1"/>
</dbReference>
<dbReference type="RefSeq" id="WP_329774439.1">
    <property type="nucleotide sequence ID" value="NZ_JAYDYW010000004.1"/>
</dbReference>
<feature type="region of interest" description="Disordered" evidence="5">
    <location>
        <begin position="462"/>
        <end position="495"/>
    </location>
</feature>
<feature type="signal peptide" evidence="6">
    <location>
        <begin position="1"/>
        <end position="23"/>
    </location>
</feature>
<name>A0ABU7G0X7_9ALTE</name>
<feature type="compositionally biased region" description="Acidic residues" evidence="5">
    <location>
        <begin position="468"/>
        <end position="491"/>
    </location>
</feature>
<feature type="compositionally biased region" description="Acidic residues" evidence="5">
    <location>
        <begin position="351"/>
        <end position="375"/>
    </location>
</feature>
<evidence type="ECO:0000313" key="9">
    <source>
        <dbReference type="Proteomes" id="UP001310248"/>
    </source>
</evidence>
<evidence type="ECO:0000256" key="1">
    <source>
        <dbReference type="ARBA" id="ARBA00007754"/>
    </source>
</evidence>
<dbReference type="InterPro" id="IPR022790">
    <property type="entry name" value="GH26_dom"/>
</dbReference>
<keyword evidence="6" id="KW-0732">Signal</keyword>
<comment type="caution">
    <text evidence="8">The sequence shown here is derived from an EMBL/GenBank/DDBJ whole genome shotgun (WGS) entry which is preliminary data.</text>
</comment>
<evidence type="ECO:0000256" key="5">
    <source>
        <dbReference type="SAM" id="MobiDB-lite"/>
    </source>
</evidence>
<dbReference type="Pfam" id="PF11606">
    <property type="entry name" value="AlcCBM31"/>
    <property type="match status" value="2"/>
</dbReference>
<reference evidence="9" key="1">
    <citation type="submission" date="2023-07" db="EMBL/GenBank/DDBJ databases">
        <title>Draft genome sequence of Agarivorans aestuarii strain ZMCS4, a CAZymes producing bacteria isolated from the marine brown algae Clodostephus spongiosus.</title>
        <authorList>
            <person name="Lorente B."/>
            <person name="Cabral C."/>
            <person name="Frias J."/>
            <person name="Faria J."/>
            <person name="Toubarro D."/>
        </authorList>
    </citation>
    <scope>NUCLEOTIDE SEQUENCE [LARGE SCALE GENOMIC DNA]</scope>
    <source>
        <strain evidence="9">ZMCS4</strain>
    </source>
</reference>
<dbReference type="PROSITE" id="PS51764">
    <property type="entry name" value="GH26"/>
    <property type="match status" value="1"/>
</dbReference>
<keyword evidence="2 4" id="KW-0378">Hydrolase</keyword>
<feature type="chain" id="PRO_5045925279" evidence="6">
    <location>
        <begin position="24"/>
        <end position="576"/>
    </location>
</feature>
<comment type="similarity">
    <text evidence="1 4">Belongs to the glycosyl hydrolase 26 family.</text>
</comment>
<evidence type="ECO:0000256" key="3">
    <source>
        <dbReference type="ARBA" id="ARBA00023295"/>
    </source>
</evidence>
<feature type="active site" description="Nucleophile" evidence="4">
    <location>
        <position position="233"/>
    </location>
</feature>
<evidence type="ECO:0000313" key="8">
    <source>
        <dbReference type="EMBL" id="MEE1673062.1"/>
    </source>
</evidence>
<feature type="region of interest" description="Disordered" evidence="5">
    <location>
        <begin position="348"/>
        <end position="384"/>
    </location>
</feature>
<gene>
    <name evidence="8" type="ORF">SNR37_002475</name>
</gene>
<dbReference type="InterPro" id="IPR038560">
    <property type="entry name" value="Beta-xylanase_CBM31_sf"/>
</dbReference>